<dbReference type="OrthoDB" id="4045395at2759"/>
<dbReference type="InterPro" id="IPR043047">
    <property type="entry name" value="Hri1_N_sf"/>
</dbReference>
<evidence type="ECO:0000256" key="4">
    <source>
        <dbReference type="ARBA" id="ARBA00017063"/>
    </source>
</evidence>
<dbReference type="GO" id="GO:0005634">
    <property type="term" value="C:nucleus"/>
    <property type="evidence" value="ECO:0007669"/>
    <property type="project" value="UniProtKB-SubCell"/>
</dbReference>
<keyword evidence="5" id="KW-0963">Cytoplasm</keyword>
<gene>
    <name evidence="7" type="ORF">AB675_9268</name>
</gene>
<keyword evidence="6" id="KW-0539">Nucleus</keyword>
<keyword evidence="8" id="KW-1185">Reference proteome</keyword>
<comment type="caution">
    <text evidence="7">The sequence shown here is derived from an EMBL/GenBank/DDBJ whole genome shotgun (WGS) entry which is preliminary data.</text>
</comment>
<organism evidence="7 8">
    <name type="scientific">Cyphellophora attinorum</name>
    <dbReference type="NCBI Taxonomy" id="1664694"/>
    <lineage>
        <taxon>Eukaryota</taxon>
        <taxon>Fungi</taxon>
        <taxon>Dikarya</taxon>
        <taxon>Ascomycota</taxon>
        <taxon>Pezizomycotina</taxon>
        <taxon>Eurotiomycetes</taxon>
        <taxon>Chaetothyriomycetidae</taxon>
        <taxon>Chaetothyriales</taxon>
        <taxon>Cyphellophoraceae</taxon>
        <taxon>Cyphellophora</taxon>
    </lineage>
</organism>
<dbReference type="EMBL" id="LFJN01000009">
    <property type="protein sequence ID" value="KPI41712.1"/>
    <property type="molecule type" value="Genomic_DNA"/>
</dbReference>
<comment type="similarity">
    <text evidence="3">Belongs to the HRI1 family.</text>
</comment>
<dbReference type="Proteomes" id="UP000038010">
    <property type="component" value="Unassembled WGS sequence"/>
</dbReference>
<protein>
    <recommendedName>
        <fullName evidence="4">Protein HRI1</fullName>
    </recommendedName>
</protein>
<name>A0A0N1NZD2_9EURO</name>
<dbReference type="RefSeq" id="XP_018001675.1">
    <property type="nucleotide sequence ID" value="XM_018149785.1"/>
</dbReference>
<evidence type="ECO:0000313" key="8">
    <source>
        <dbReference type="Proteomes" id="UP000038010"/>
    </source>
</evidence>
<evidence type="ECO:0000313" key="7">
    <source>
        <dbReference type="EMBL" id="KPI41712.1"/>
    </source>
</evidence>
<dbReference type="InterPro" id="IPR031818">
    <property type="entry name" value="Hri1"/>
</dbReference>
<evidence type="ECO:0000256" key="5">
    <source>
        <dbReference type="ARBA" id="ARBA00022490"/>
    </source>
</evidence>
<accession>A0A0N1NZD2</accession>
<evidence type="ECO:0000256" key="2">
    <source>
        <dbReference type="ARBA" id="ARBA00004496"/>
    </source>
</evidence>
<dbReference type="InterPro" id="IPR038744">
    <property type="entry name" value="Hri1_N"/>
</dbReference>
<dbReference type="GeneID" id="28741665"/>
<dbReference type="GO" id="GO:0005737">
    <property type="term" value="C:cytoplasm"/>
    <property type="evidence" value="ECO:0007669"/>
    <property type="project" value="UniProtKB-SubCell"/>
</dbReference>
<sequence>MSARISTRISIRWPPEPASEPTDTLVLSLGGYYVDLRIDKATKGIDWALAGQRIVLSEDPLKVEFTHPIDSHCSRPGDEGEGQVDVGDFTKLPNGDDLETGEMAAPHMGGRVMPYEEIWRELDDDLSNEAWILEGTDETRKTFYGRVGGYFLAMQRHTQPNTEVYQYSAVREDLQNNEWHRKYAVGDVSAILAAEAISGAAGWHVGKEIHLGNGERYIVRALSQ</sequence>
<evidence type="ECO:0000256" key="6">
    <source>
        <dbReference type="ARBA" id="ARBA00023242"/>
    </source>
</evidence>
<dbReference type="VEuPathDB" id="FungiDB:AB675_9268"/>
<reference evidence="7 8" key="1">
    <citation type="submission" date="2015-06" db="EMBL/GenBank/DDBJ databases">
        <title>Draft genome of the ant-associated black yeast Phialophora attae CBS 131958.</title>
        <authorList>
            <person name="Moreno L.F."/>
            <person name="Stielow B.J."/>
            <person name="de Hoog S."/>
            <person name="Vicente V.A."/>
            <person name="Weiss V.A."/>
            <person name="de Vries M."/>
            <person name="Cruz L.M."/>
            <person name="Souza E.M."/>
        </authorList>
    </citation>
    <scope>NUCLEOTIDE SEQUENCE [LARGE SCALE GENOMIC DNA]</scope>
    <source>
        <strain evidence="7 8">CBS 131958</strain>
    </source>
</reference>
<dbReference type="AlphaFoldDB" id="A0A0N1NZD2"/>
<proteinExistence type="inferred from homology"/>
<dbReference type="STRING" id="1664694.A0A0N1NZD2"/>
<evidence type="ECO:0000256" key="3">
    <source>
        <dbReference type="ARBA" id="ARBA00005229"/>
    </source>
</evidence>
<dbReference type="CDD" id="cd11692">
    <property type="entry name" value="HRI1_N_like"/>
    <property type="match status" value="1"/>
</dbReference>
<dbReference type="Gene3D" id="2.40.128.320">
    <property type="entry name" value="Protein HRI1, N-terminal domain"/>
    <property type="match status" value="1"/>
</dbReference>
<evidence type="ECO:0000256" key="1">
    <source>
        <dbReference type="ARBA" id="ARBA00004123"/>
    </source>
</evidence>
<comment type="subcellular location">
    <subcellularLocation>
        <location evidence="2">Cytoplasm</location>
    </subcellularLocation>
    <subcellularLocation>
        <location evidence="1">Nucleus</location>
    </subcellularLocation>
</comment>
<dbReference type="Pfam" id="PF16815">
    <property type="entry name" value="HRI1"/>
    <property type="match status" value="1"/>
</dbReference>